<protein>
    <submittedName>
        <fullName evidence="2">DUF1345 domain-containing protein</fullName>
    </submittedName>
</protein>
<dbReference type="InterPro" id="IPR009781">
    <property type="entry name" value="DUF1345"/>
</dbReference>
<dbReference type="Proteomes" id="UP000622475">
    <property type="component" value="Unassembled WGS sequence"/>
</dbReference>
<proteinExistence type="predicted"/>
<evidence type="ECO:0000256" key="1">
    <source>
        <dbReference type="SAM" id="Phobius"/>
    </source>
</evidence>
<feature type="transmembrane region" description="Helical" evidence="1">
    <location>
        <begin position="21"/>
        <end position="42"/>
    </location>
</feature>
<feature type="transmembrane region" description="Helical" evidence="1">
    <location>
        <begin position="87"/>
        <end position="106"/>
    </location>
</feature>
<keyword evidence="1" id="KW-0472">Membrane</keyword>
<keyword evidence="3" id="KW-1185">Reference proteome</keyword>
<evidence type="ECO:0000313" key="2">
    <source>
        <dbReference type="EMBL" id="MBE9662889.1"/>
    </source>
</evidence>
<keyword evidence="1" id="KW-0812">Transmembrane</keyword>
<organism evidence="2 3">
    <name type="scientific">Mucilaginibacter myungsuensis</name>
    <dbReference type="NCBI Taxonomy" id="649104"/>
    <lineage>
        <taxon>Bacteria</taxon>
        <taxon>Pseudomonadati</taxon>
        <taxon>Bacteroidota</taxon>
        <taxon>Sphingobacteriia</taxon>
        <taxon>Sphingobacteriales</taxon>
        <taxon>Sphingobacteriaceae</taxon>
        <taxon>Mucilaginibacter</taxon>
    </lineage>
</organism>
<feature type="transmembrane region" description="Helical" evidence="1">
    <location>
        <begin position="48"/>
        <end position="67"/>
    </location>
</feature>
<gene>
    <name evidence="2" type="ORF">IRJ16_13425</name>
</gene>
<dbReference type="Pfam" id="PF07077">
    <property type="entry name" value="DUF1345"/>
    <property type="match status" value="1"/>
</dbReference>
<keyword evidence="1" id="KW-1133">Transmembrane helix</keyword>
<dbReference type="AlphaFoldDB" id="A0A929KWG6"/>
<accession>A0A929KWG6</accession>
<reference evidence="2" key="1">
    <citation type="submission" date="2020-10" db="EMBL/GenBank/DDBJ databases">
        <title>Mucilaginibacter mali sp. nov., isolated from rhizosphere soil of apple orchard.</title>
        <authorList>
            <person name="Lee J.-S."/>
            <person name="Kim H.S."/>
            <person name="Kim J.-S."/>
        </authorList>
    </citation>
    <scope>NUCLEOTIDE SEQUENCE</scope>
    <source>
        <strain evidence="2">KCTC 22746</strain>
    </source>
</reference>
<comment type="caution">
    <text evidence="2">The sequence shown here is derived from an EMBL/GenBank/DDBJ whole genome shotgun (WGS) entry which is preliminary data.</text>
</comment>
<sequence>MSQVKIKPIPHSSFLRIDSHYRLYVSLAVGIAAFFTCFRGFSIPAASLATWSAFALTVIIWDWIIILTAHPREIRKVASLEDSSRTLLFIIVVGASLASLVAILFLLKASKNLSDTEVTGHVILAMGSVILSWWLVHTLFTLRYAHLYYSTDPDGAGKKPLCGLEFPADEKEPDYLDFVYFSFVLGTTFQVSDVEISSRRIRRIALVHGLIAFAFNTAILALSINVVSGLIAK</sequence>
<evidence type="ECO:0000313" key="3">
    <source>
        <dbReference type="Proteomes" id="UP000622475"/>
    </source>
</evidence>
<feature type="transmembrane region" description="Helical" evidence="1">
    <location>
        <begin position="118"/>
        <end position="136"/>
    </location>
</feature>
<name>A0A929KWG6_9SPHI</name>
<feature type="transmembrane region" description="Helical" evidence="1">
    <location>
        <begin position="205"/>
        <end position="232"/>
    </location>
</feature>
<dbReference type="EMBL" id="JADFFL010000004">
    <property type="protein sequence ID" value="MBE9662889.1"/>
    <property type="molecule type" value="Genomic_DNA"/>
</dbReference>